<proteinExistence type="predicted"/>
<dbReference type="Proteomes" id="UP000031004">
    <property type="component" value="Unassembled WGS sequence"/>
</dbReference>
<dbReference type="EMBL" id="JTLZ01000009">
    <property type="protein sequence ID" value="KHO22753.1"/>
    <property type="molecule type" value="Genomic_DNA"/>
</dbReference>
<dbReference type="InterPro" id="IPR001845">
    <property type="entry name" value="HTH_ArsR_DNA-bd_dom"/>
</dbReference>
<dbReference type="Pfam" id="PF12840">
    <property type="entry name" value="HTH_20"/>
    <property type="match status" value="1"/>
</dbReference>
<organism evidence="2 3">
    <name type="scientific">Mycolicibacterium setense</name>
    <dbReference type="NCBI Taxonomy" id="431269"/>
    <lineage>
        <taxon>Bacteria</taxon>
        <taxon>Bacillati</taxon>
        <taxon>Actinomycetota</taxon>
        <taxon>Actinomycetes</taxon>
        <taxon>Mycobacteriales</taxon>
        <taxon>Mycobacteriaceae</taxon>
        <taxon>Mycolicibacterium</taxon>
    </lineage>
</organism>
<dbReference type="InterPro" id="IPR036388">
    <property type="entry name" value="WH-like_DNA-bd_sf"/>
</dbReference>
<sequence>MHENASPVQVFAALADDSRWQVLVALGRRPASASSLADELPISRQAIAKHLKVLTDVGLVVATRVGREVKYEAVGARLSEVARRLDGIAAGWERRLARIKDAAERDGSTQIPR</sequence>
<protein>
    <submittedName>
        <fullName evidence="2">ArsR family transcriptional regulator</fullName>
    </submittedName>
</protein>
<dbReference type="NCBIfam" id="NF033788">
    <property type="entry name" value="HTH_metalloreg"/>
    <property type="match status" value="1"/>
</dbReference>
<comment type="caution">
    <text evidence="2">The sequence shown here is derived from an EMBL/GenBank/DDBJ whole genome shotgun (WGS) entry which is preliminary data.</text>
</comment>
<dbReference type="InterPro" id="IPR036390">
    <property type="entry name" value="WH_DNA-bd_sf"/>
</dbReference>
<dbReference type="CDD" id="cd00090">
    <property type="entry name" value="HTH_ARSR"/>
    <property type="match status" value="1"/>
</dbReference>
<name>A0ABR4YSD2_9MYCO</name>
<gene>
    <name evidence="2" type="ORF">QQ44_21180</name>
</gene>
<keyword evidence="3" id="KW-1185">Reference proteome</keyword>
<dbReference type="Gene3D" id="1.10.10.10">
    <property type="entry name" value="Winged helix-like DNA-binding domain superfamily/Winged helix DNA-binding domain"/>
    <property type="match status" value="1"/>
</dbReference>
<accession>A0ABR4YSD2</accession>
<dbReference type="SMART" id="SM00418">
    <property type="entry name" value="HTH_ARSR"/>
    <property type="match status" value="1"/>
</dbReference>
<dbReference type="PROSITE" id="PS50987">
    <property type="entry name" value="HTH_ARSR_2"/>
    <property type="match status" value="1"/>
</dbReference>
<evidence type="ECO:0000259" key="1">
    <source>
        <dbReference type="PROSITE" id="PS50987"/>
    </source>
</evidence>
<feature type="domain" description="HTH arsR-type" evidence="1">
    <location>
        <begin position="1"/>
        <end position="93"/>
    </location>
</feature>
<evidence type="ECO:0000313" key="3">
    <source>
        <dbReference type="Proteomes" id="UP000031004"/>
    </source>
</evidence>
<dbReference type="PANTHER" id="PTHR38600">
    <property type="entry name" value="TRANSCRIPTIONAL REGULATORY PROTEIN"/>
    <property type="match status" value="1"/>
</dbReference>
<dbReference type="RefSeq" id="WP_039324291.1">
    <property type="nucleotide sequence ID" value="NZ_JACKSA010000257.1"/>
</dbReference>
<dbReference type="PANTHER" id="PTHR38600:SF2">
    <property type="entry name" value="SLL0088 PROTEIN"/>
    <property type="match status" value="1"/>
</dbReference>
<reference evidence="2 3" key="1">
    <citation type="submission" date="2014-11" db="EMBL/GenBank/DDBJ databases">
        <title>Mycobacterium setense Manresensis Genome.</title>
        <authorList>
            <person name="Rech G."/>
            <person name="Sumoy L."/>
        </authorList>
    </citation>
    <scope>NUCLEOTIDE SEQUENCE [LARGE SCALE GENOMIC DNA]</scope>
    <source>
        <strain evidence="2 3">Manresensis</strain>
    </source>
</reference>
<evidence type="ECO:0000313" key="2">
    <source>
        <dbReference type="EMBL" id="KHO22753.1"/>
    </source>
</evidence>
<dbReference type="InterPro" id="IPR011991">
    <property type="entry name" value="ArsR-like_HTH"/>
</dbReference>
<dbReference type="SUPFAM" id="SSF46785">
    <property type="entry name" value="Winged helix' DNA-binding domain"/>
    <property type="match status" value="1"/>
</dbReference>
<dbReference type="PRINTS" id="PR00778">
    <property type="entry name" value="HTHARSR"/>
</dbReference>